<proteinExistence type="predicted"/>
<gene>
    <name evidence="1" type="ORF">g.115937</name>
</gene>
<sequence>MHARVLYCSRRYRRRREHSIDTQRSRLKQILFRSRPKRRPYADVRLKDRPTKWIRENDNEKKKTSRTNGHFCYRANLGAPHERTRSGVTNSKNYQRRVIFCRLTHPPPQKTEKRPHCHATAYTSRRIFRIHDTRWTVTNVRDESGVFRSVSTQIVVVRLRLSRLTRAPFPNRCPVKHARRRHNTARNPYGQLCGPLAVDFADV</sequence>
<protein>
    <submittedName>
        <fullName evidence="1">Uncharacterized protein</fullName>
    </submittedName>
</protein>
<accession>A0A2S2QQA0</accession>
<organism evidence="1">
    <name type="scientific">Sipha flava</name>
    <name type="common">yellow sugarcane aphid</name>
    <dbReference type="NCBI Taxonomy" id="143950"/>
    <lineage>
        <taxon>Eukaryota</taxon>
        <taxon>Metazoa</taxon>
        <taxon>Ecdysozoa</taxon>
        <taxon>Arthropoda</taxon>
        <taxon>Hexapoda</taxon>
        <taxon>Insecta</taxon>
        <taxon>Pterygota</taxon>
        <taxon>Neoptera</taxon>
        <taxon>Paraneoptera</taxon>
        <taxon>Hemiptera</taxon>
        <taxon>Sternorrhyncha</taxon>
        <taxon>Aphidomorpha</taxon>
        <taxon>Aphidoidea</taxon>
        <taxon>Aphididae</taxon>
        <taxon>Sipha</taxon>
    </lineage>
</organism>
<name>A0A2S2QQA0_9HEMI</name>
<dbReference type="AlphaFoldDB" id="A0A2S2QQA0"/>
<reference evidence="1" key="1">
    <citation type="submission" date="2018-04" db="EMBL/GenBank/DDBJ databases">
        <title>Transcriptome assembly of Sipha flava.</title>
        <authorList>
            <person name="Scully E.D."/>
            <person name="Geib S.M."/>
            <person name="Palmer N.A."/>
            <person name="Koch K."/>
            <person name="Bradshaw J."/>
            <person name="Heng-Moss T."/>
            <person name="Sarath G."/>
        </authorList>
    </citation>
    <scope>NUCLEOTIDE SEQUENCE</scope>
</reference>
<evidence type="ECO:0000313" key="1">
    <source>
        <dbReference type="EMBL" id="MBY79908.1"/>
    </source>
</evidence>
<dbReference type="EMBL" id="GGMS01010705">
    <property type="protein sequence ID" value="MBY79908.1"/>
    <property type="molecule type" value="Transcribed_RNA"/>
</dbReference>